<dbReference type="Proteomes" id="UP000292118">
    <property type="component" value="Chromosome"/>
</dbReference>
<keyword evidence="2" id="KW-1185">Reference proteome</keyword>
<dbReference type="OrthoDB" id="5126324at2"/>
<accession>A0A4P6F2J2</accession>
<name>A0A4P6F2J2_9MICO</name>
<organism evidence="1 2">
    <name type="scientific">Xylanimonas protaetiae</name>
    <dbReference type="NCBI Taxonomy" id="2509457"/>
    <lineage>
        <taxon>Bacteria</taxon>
        <taxon>Bacillati</taxon>
        <taxon>Actinomycetota</taxon>
        <taxon>Actinomycetes</taxon>
        <taxon>Micrococcales</taxon>
        <taxon>Promicromonosporaceae</taxon>
        <taxon>Xylanimonas</taxon>
    </lineage>
</organism>
<evidence type="ECO:0000313" key="1">
    <source>
        <dbReference type="EMBL" id="QAY69385.1"/>
    </source>
</evidence>
<evidence type="ECO:0008006" key="3">
    <source>
        <dbReference type="Google" id="ProtNLM"/>
    </source>
</evidence>
<dbReference type="KEGG" id="xya:ET471_04450"/>
<proteinExistence type="predicted"/>
<gene>
    <name evidence="1" type="ORF">ET471_04450</name>
</gene>
<evidence type="ECO:0000313" key="2">
    <source>
        <dbReference type="Proteomes" id="UP000292118"/>
    </source>
</evidence>
<protein>
    <recommendedName>
        <fullName evidence="3">Alternate-type signal peptide domain-containing protein</fullName>
    </recommendedName>
</protein>
<dbReference type="AlphaFoldDB" id="A0A4P6F2J2"/>
<dbReference type="EMBL" id="CP035493">
    <property type="protein sequence ID" value="QAY69385.1"/>
    <property type="molecule type" value="Genomic_DNA"/>
</dbReference>
<sequence length="229" mass="24314">MSTKSRNPQRVRALLCASAAAAVLIGGGSTYALWSETGSRDIEDDISITAGSWEWSIEASQITWYDSSVEHDGTEFVDDSLSAELTGLENLGWANTWNGNWVSNIEGTDFSGYPIDLEAFHMVPGDRITGVFTVAAHLTVLDGQNLRAEVTVAYSVSESGESADPPLVVSSIIPTAGANRMAIVVEYPDTAVDYDQEVGKGFSVVNLGNYTVTVTQVRPAGVAPSGDDS</sequence>
<reference evidence="1 2" key="1">
    <citation type="submission" date="2019-01" db="EMBL/GenBank/DDBJ databases">
        <title>Genome sequencing of strain FW10M-9.</title>
        <authorList>
            <person name="Heo J."/>
            <person name="Kim S.-J."/>
            <person name="Kim J.-S."/>
            <person name="Hong S.-B."/>
            <person name="Kwon S.-W."/>
        </authorList>
    </citation>
    <scope>NUCLEOTIDE SEQUENCE [LARGE SCALE GENOMIC DNA]</scope>
    <source>
        <strain evidence="1 2">FW10M-9</strain>
    </source>
</reference>
<dbReference type="RefSeq" id="WP_129186785.1">
    <property type="nucleotide sequence ID" value="NZ_CP035493.1"/>
</dbReference>